<name>A0ABP7Z3H6_9SPHI</name>
<feature type="chain" id="PRO_5047124375" description="Copper chaperone NosL" evidence="1">
    <location>
        <begin position="24"/>
        <end position="149"/>
    </location>
</feature>
<dbReference type="Pfam" id="PF05573">
    <property type="entry name" value="NosL"/>
    <property type="match status" value="1"/>
</dbReference>
<organism evidence="2 3">
    <name type="scientific">Sphingobacterium kyonggiense</name>
    <dbReference type="NCBI Taxonomy" id="714075"/>
    <lineage>
        <taxon>Bacteria</taxon>
        <taxon>Pseudomonadati</taxon>
        <taxon>Bacteroidota</taxon>
        <taxon>Sphingobacteriia</taxon>
        <taxon>Sphingobacteriales</taxon>
        <taxon>Sphingobacteriaceae</taxon>
        <taxon>Sphingobacterium</taxon>
    </lineage>
</organism>
<dbReference type="PANTHER" id="PTHR41247:SF1">
    <property type="entry name" value="HTH-TYPE TRANSCRIPTIONAL REPRESSOR YCNK"/>
    <property type="match status" value="1"/>
</dbReference>
<keyword evidence="3" id="KW-1185">Reference proteome</keyword>
<sequence>MKNFKLFWICLSSLLLLTLGLQACQSNNGPKPIKYGTDQCAYCKMTVSDARFGTQLQTKKGRVYNFDDVQCMIAFVKESKVKKDEVSAFYLPDYSSQKLMPAEKMFYLKSEELKSPMRGNIAAFSNAADLEKTKETVGGTTLTWDDLWK</sequence>
<feature type="signal peptide" evidence="1">
    <location>
        <begin position="1"/>
        <end position="23"/>
    </location>
</feature>
<reference evidence="3" key="1">
    <citation type="journal article" date="2019" name="Int. J. Syst. Evol. Microbiol.">
        <title>The Global Catalogue of Microorganisms (GCM) 10K type strain sequencing project: providing services to taxonomists for standard genome sequencing and annotation.</title>
        <authorList>
            <consortium name="The Broad Institute Genomics Platform"/>
            <consortium name="The Broad Institute Genome Sequencing Center for Infectious Disease"/>
            <person name="Wu L."/>
            <person name="Ma J."/>
        </authorList>
    </citation>
    <scope>NUCLEOTIDE SEQUENCE [LARGE SCALE GENOMIC DNA]</scope>
    <source>
        <strain evidence="3">JCM 16704</strain>
    </source>
</reference>
<proteinExistence type="predicted"/>
<evidence type="ECO:0000256" key="1">
    <source>
        <dbReference type="SAM" id="SignalP"/>
    </source>
</evidence>
<dbReference type="SUPFAM" id="SSF160387">
    <property type="entry name" value="NosL/MerB-like"/>
    <property type="match status" value="1"/>
</dbReference>
<gene>
    <name evidence="2" type="ORF">GCM10022216_27980</name>
</gene>
<dbReference type="RefSeq" id="WP_344675394.1">
    <property type="nucleotide sequence ID" value="NZ_BAAAZI010000011.1"/>
</dbReference>
<dbReference type="EMBL" id="BAAAZI010000011">
    <property type="protein sequence ID" value="GAA4144730.1"/>
    <property type="molecule type" value="Genomic_DNA"/>
</dbReference>
<keyword evidence="1" id="KW-0732">Signal</keyword>
<dbReference type="PANTHER" id="PTHR41247">
    <property type="entry name" value="HTH-TYPE TRANSCRIPTIONAL REPRESSOR YCNK"/>
    <property type="match status" value="1"/>
</dbReference>
<evidence type="ECO:0008006" key="4">
    <source>
        <dbReference type="Google" id="ProtNLM"/>
    </source>
</evidence>
<dbReference type="Proteomes" id="UP001500101">
    <property type="component" value="Unassembled WGS sequence"/>
</dbReference>
<dbReference type="InterPro" id="IPR008719">
    <property type="entry name" value="N2O_reductase_NosL"/>
</dbReference>
<evidence type="ECO:0000313" key="2">
    <source>
        <dbReference type="EMBL" id="GAA4144730.1"/>
    </source>
</evidence>
<comment type="caution">
    <text evidence="2">The sequence shown here is derived from an EMBL/GenBank/DDBJ whole genome shotgun (WGS) entry which is preliminary data.</text>
</comment>
<accession>A0ABP7Z3H6</accession>
<dbReference type="PROSITE" id="PS51257">
    <property type="entry name" value="PROKAR_LIPOPROTEIN"/>
    <property type="match status" value="1"/>
</dbReference>
<protein>
    <recommendedName>
        <fullName evidence="4">Copper chaperone NosL</fullName>
    </recommendedName>
</protein>
<evidence type="ECO:0000313" key="3">
    <source>
        <dbReference type="Proteomes" id="UP001500101"/>
    </source>
</evidence>